<dbReference type="EMBL" id="BARW01004864">
    <property type="protein sequence ID" value="GAI67306.1"/>
    <property type="molecule type" value="Genomic_DNA"/>
</dbReference>
<dbReference type="AlphaFoldDB" id="X1RK10"/>
<accession>X1RK10</accession>
<gene>
    <name evidence="1" type="ORF">S12H4_11040</name>
</gene>
<evidence type="ECO:0000313" key="1">
    <source>
        <dbReference type="EMBL" id="GAI67306.1"/>
    </source>
</evidence>
<name>X1RK10_9ZZZZ</name>
<protein>
    <submittedName>
        <fullName evidence="1">Uncharacterized protein</fullName>
    </submittedName>
</protein>
<sequence>DEAQALAKKCMAGDQKSCDILIKYATGGIYGYPEKK</sequence>
<proteinExistence type="predicted"/>
<feature type="non-terminal residue" evidence="1">
    <location>
        <position position="1"/>
    </location>
</feature>
<reference evidence="1" key="1">
    <citation type="journal article" date="2014" name="Front. Microbiol.">
        <title>High frequency of phylogenetically diverse reductive dehalogenase-homologous genes in deep subseafloor sedimentary metagenomes.</title>
        <authorList>
            <person name="Kawai M."/>
            <person name="Futagami T."/>
            <person name="Toyoda A."/>
            <person name="Takaki Y."/>
            <person name="Nishi S."/>
            <person name="Hori S."/>
            <person name="Arai W."/>
            <person name="Tsubouchi T."/>
            <person name="Morono Y."/>
            <person name="Uchiyama I."/>
            <person name="Ito T."/>
            <person name="Fujiyama A."/>
            <person name="Inagaki F."/>
            <person name="Takami H."/>
        </authorList>
    </citation>
    <scope>NUCLEOTIDE SEQUENCE</scope>
    <source>
        <strain evidence="1">Expedition CK06-06</strain>
    </source>
</reference>
<organism evidence="1">
    <name type="scientific">marine sediment metagenome</name>
    <dbReference type="NCBI Taxonomy" id="412755"/>
    <lineage>
        <taxon>unclassified sequences</taxon>
        <taxon>metagenomes</taxon>
        <taxon>ecological metagenomes</taxon>
    </lineage>
</organism>
<comment type="caution">
    <text evidence="1">The sequence shown here is derived from an EMBL/GenBank/DDBJ whole genome shotgun (WGS) entry which is preliminary data.</text>
</comment>